<gene>
    <name evidence="1" type="ORF">WOLCODRAFT_17738</name>
</gene>
<dbReference type="EMBL" id="KB468124">
    <property type="protein sequence ID" value="PCH42450.1"/>
    <property type="molecule type" value="Genomic_DNA"/>
</dbReference>
<name>A0A2H3JJV6_WOLCO</name>
<dbReference type="AlphaFoldDB" id="A0A2H3JJV6"/>
<dbReference type="Proteomes" id="UP000218811">
    <property type="component" value="Unassembled WGS sequence"/>
</dbReference>
<sequence length="162" mass="17190">MSHSACRCSFAIQGSYSAAILLDVNIASPAAASMSEITICAPMSLQEMATGILCDYSNSSPLPDNLAADTIPHEDDNAYYVTDWRAFIIVNVVGYTTGFWASTNSTNLLETQAIGIDQHDSGVIESNSPENSQGQISLQFASRIVGSIGALLDYEGMESPIA</sequence>
<keyword evidence="2" id="KW-1185">Reference proteome</keyword>
<proteinExistence type="predicted"/>
<organism evidence="1 2">
    <name type="scientific">Wolfiporia cocos (strain MD-104)</name>
    <name type="common">Brown rot fungus</name>
    <dbReference type="NCBI Taxonomy" id="742152"/>
    <lineage>
        <taxon>Eukaryota</taxon>
        <taxon>Fungi</taxon>
        <taxon>Dikarya</taxon>
        <taxon>Basidiomycota</taxon>
        <taxon>Agaricomycotina</taxon>
        <taxon>Agaricomycetes</taxon>
        <taxon>Polyporales</taxon>
        <taxon>Phaeolaceae</taxon>
        <taxon>Wolfiporia</taxon>
    </lineage>
</organism>
<accession>A0A2H3JJV6</accession>
<evidence type="ECO:0000313" key="2">
    <source>
        <dbReference type="Proteomes" id="UP000218811"/>
    </source>
</evidence>
<evidence type="ECO:0000313" key="1">
    <source>
        <dbReference type="EMBL" id="PCH42450.1"/>
    </source>
</evidence>
<protein>
    <submittedName>
        <fullName evidence="1">Uncharacterized protein</fullName>
    </submittedName>
</protein>
<reference evidence="1 2" key="1">
    <citation type="journal article" date="2012" name="Science">
        <title>The Paleozoic origin of enzymatic lignin decomposition reconstructed from 31 fungal genomes.</title>
        <authorList>
            <person name="Floudas D."/>
            <person name="Binder M."/>
            <person name="Riley R."/>
            <person name="Barry K."/>
            <person name="Blanchette R.A."/>
            <person name="Henrissat B."/>
            <person name="Martinez A.T."/>
            <person name="Otillar R."/>
            <person name="Spatafora J.W."/>
            <person name="Yadav J.S."/>
            <person name="Aerts A."/>
            <person name="Benoit I."/>
            <person name="Boyd A."/>
            <person name="Carlson A."/>
            <person name="Copeland A."/>
            <person name="Coutinho P.M."/>
            <person name="de Vries R.P."/>
            <person name="Ferreira P."/>
            <person name="Findley K."/>
            <person name="Foster B."/>
            <person name="Gaskell J."/>
            <person name="Glotzer D."/>
            <person name="Gorecki P."/>
            <person name="Heitman J."/>
            <person name="Hesse C."/>
            <person name="Hori C."/>
            <person name="Igarashi K."/>
            <person name="Jurgens J.A."/>
            <person name="Kallen N."/>
            <person name="Kersten P."/>
            <person name="Kohler A."/>
            <person name="Kuees U."/>
            <person name="Kumar T.K.A."/>
            <person name="Kuo A."/>
            <person name="LaButti K."/>
            <person name="Larrondo L.F."/>
            <person name="Lindquist E."/>
            <person name="Ling A."/>
            <person name="Lombard V."/>
            <person name="Lucas S."/>
            <person name="Lundell T."/>
            <person name="Martin R."/>
            <person name="McLaughlin D.J."/>
            <person name="Morgenstern I."/>
            <person name="Morin E."/>
            <person name="Murat C."/>
            <person name="Nagy L.G."/>
            <person name="Nolan M."/>
            <person name="Ohm R.A."/>
            <person name="Patyshakuliyeva A."/>
            <person name="Rokas A."/>
            <person name="Ruiz-Duenas F.J."/>
            <person name="Sabat G."/>
            <person name="Salamov A."/>
            <person name="Samejima M."/>
            <person name="Schmutz J."/>
            <person name="Slot J.C."/>
            <person name="St John F."/>
            <person name="Stenlid J."/>
            <person name="Sun H."/>
            <person name="Sun S."/>
            <person name="Syed K."/>
            <person name="Tsang A."/>
            <person name="Wiebenga A."/>
            <person name="Young D."/>
            <person name="Pisabarro A."/>
            <person name="Eastwood D.C."/>
            <person name="Martin F."/>
            <person name="Cullen D."/>
            <person name="Grigoriev I.V."/>
            <person name="Hibbett D.S."/>
        </authorList>
    </citation>
    <scope>NUCLEOTIDE SEQUENCE [LARGE SCALE GENOMIC DNA]</scope>
    <source>
        <strain evidence="1 2">MD-104</strain>
    </source>
</reference>